<dbReference type="InterPro" id="IPR012809">
    <property type="entry name" value="ECF_CbiQ"/>
</dbReference>
<dbReference type="PANTHER" id="PTHR43723:SF1">
    <property type="entry name" value="COBALT TRANSPORT PROTEIN CBIQ"/>
    <property type="match status" value="1"/>
</dbReference>
<feature type="transmembrane region" description="Helical" evidence="6">
    <location>
        <begin position="186"/>
        <end position="205"/>
    </location>
</feature>
<keyword evidence="5 6" id="KW-0472">Membrane</keyword>
<sequence>MLLIDKYAYITLFKDVHPVEKGVFAFSLLLFCIVTKNLYVGLFTFSIMSTAIVMGAKIPLRYYTQMLKLPAFFLLTSALAMLVSFAPADVALSGYAVKSEVGRWQIYITVDNVKRVVGLVISVFASVSCMYFFILTTPAQQMAWLMHKLRIPALFIDLSLSTYRFIFILLQTVYEIRLSQASRLGYKSFRSTIISLGQLASVLFIKTMKSAEEVNIAMATRGNDESVYQTHMNLRFRSLHWAVITLAGAFQCLLLFIT</sequence>
<evidence type="ECO:0000256" key="3">
    <source>
        <dbReference type="ARBA" id="ARBA00022692"/>
    </source>
</evidence>
<keyword evidence="3 6" id="KW-0812">Transmembrane</keyword>
<comment type="subcellular location">
    <subcellularLocation>
        <location evidence="1">Cell membrane</location>
        <topology evidence="1">Multi-pass membrane protein</topology>
    </subcellularLocation>
</comment>
<feature type="transmembrane region" description="Helical" evidence="6">
    <location>
        <begin position="239"/>
        <end position="257"/>
    </location>
</feature>
<evidence type="ECO:0000313" key="8">
    <source>
        <dbReference type="Proteomes" id="UP000264541"/>
    </source>
</evidence>
<reference evidence="7 8" key="1">
    <citation type="submission" date="2018-08" db="EMBL/GenBank/DDBJ databases">
        <title>Bacillus chawlae sp. nov., Bacillus glennii sp. nov., and Bacillus saganii sp. nov. Isolated from the Vehicle Assembly Building at Kennedy Space Center where the Viking Spacecraft were Assembled.</title>
        <authorList>
            <person name="Seuylemezian A."/>
            <person name="Vaishampayan P."/>
        </authorList>
    </citation>
    <scope>NUCLEOTIDE SEQUENCE [LARGE SCALE GENOMIC DNA]</scope>
    <source>
        <strain evidence="7 8">V47-23a</strain>
    </source>
</reference>
<evidence type="ECO:0000256" key="4">
    <source>
        <dbReference type="ARBA" id="ARBA00022989"/>
    </source>
</evidence>
<dbReference type="EMBL" id="QVTE01000055">
    <property type="protein sequence ID" value="RFU64512.1"/>
    <property type="molecule type" value="Genomic_DNA"/>
</dbReference>
<dbReference type="GO" id="GO:0006824">
    <property type="term" value="P:cobalt ion transport"/>
    <property type="evidence" value="ECO:0007669"/>
    <property type="project" value="InterPro"/>
</dbReference>
<accession>A0A372LE48</accession>
<evidence type="ECO:0000256" key="5">
    <source>
        <dbReference type="ARBA" id="ARBA00023136"/>
    </source>
</evidence>
<comment type="caution">
    <text evidence="7">The sequence shown here is derived from an EMBL/GenBank/DDBJ whole genome shotgun (WGS) entry which is preliminary data.</text>
</comment>
<dbReference type="NCBIfam" id="TIGR02454">
    <property type="entry name" value="ECF_T_CbiQ"/>
    <property type="match status" value="1"/>
</dbReference>
<dbReference type="AlphaFoldDB" id="A0A372LE48"/>
<dbReference type="InterPro" id="IPR052770">
    <property type="entry name" value="Cobalt_transport_CbiQ"/>
</dbReference>
<dbReference type="GO" id="GO:0043190">
    <property type="term" value="C:ATP-binding cassette (ABC) transporter complex"/>
    <property type="evidence" value="ECO:0007669"/>
    <property type="project" value="InterPro"/>
</dbReference>
<dbReference type="PANTHER" id="PTHR43723">
    <property type="entry name" value="COBALT TRANSPORT PROTEIN CBIQ"/>
    <property type="match status" value="1"/>
</dbReference>
<protein>
    <submittedName>
        <fullName evidence="7">Cobalt ECF transporter T component CbiQ</fullName>
    </submittedName>
</protein>
<feature type="transmembrane region" description="Helical" evidence="6">
    <location>
        <begin position="154"/>
        <end position="174"/>
    </location>
</feature>
<evidence type="ECO:0000256" key="2">
    <source>
        <dbReference type="ARBA" id="ARBA00022475"/>
    </source>
</evidence>
<dbReference type="InterPro" id="IPR003339">
    <property type="entry name" value="ABC/ECF_trnsptr_transmembrane"/>
</dbReference>
<keyword evidence="4 6" id="KW-1133">Transmembrane helix</keyword>
<name>A0A372LE48_9BACI</name>
<gene>
    <name evidence="7" type="primary">cbiQ</name>
    <name evidence="7" type="ORF">D0469_18300</name>
</gene>
<dbReference type="Pfam" id="PF02361">
    <property type="entry name" value="CbiQ"/>
    <property type="match status" value="1"/>
</dbReference>
<evidence type="ECO:0000256" key="1">
    <source>
        <dbReference type="ARBA" id="ARBA00004651"/>
    </source>
</evidence>
<feature type="transmembrane region" description="Helical" evidence="6">
    <location>
        <begin position="72"/>
        <end position="96"/>
    </location>
</feature>
<feature type="transmembrane region" description="Helical" evidence="6">
    <location>
        <begin position="116"/>
        <end position="134"/>
    </location>
</feature>
<proteinExistence type="predicted"/>
<keyword evidence="8" id="KW-1185">Reference proteome</keyword>
<dbReference type="Proteomes" id="UP000264541">
    <property type="component" value="Unassembled WGS sequence"/>
</dbReference>
<dbReference type="CDD" id="cd16914">
    <property type="entry name" value="EcfT"/>
    <property type="match status" value="1"/>
</dbReference>
<evidence type="ECO:0000256" key="6">
    <source>
        <dbReference type="SAM" id="Phobius"/>
    </source>
</evidence>
<keyword evidence="2" id="KW-1003">Cell membrane</keyword>
<organism evidence="7 8">
    <name type="scientific">Peribacillus saganii</name>
    <dbReference type="NCBI Taxonomy" id="2303992"/>
    <lineage>
        <taxon>Bacteria</taxon>
        <taxon>Bacillati</taxon>
        <taxon>Bacillota</taxon>
        <taxon>Bacilli</taxon>
        <taxon>Bacillales</taxon>
        <taxon>Bacillaceae</taxon>
        <taxon>Peribacillus</taxon>
    </lineage>
</organism>
<evidence type="ECO:0000313" key="7">
    <source>
        <dbReference type="EMBL" id="RFU64512.1"/>
    </source>
</evidence>